<evidence type="ECO:0000313" key="2">
    <source>
        <dbReference type="Proteomes" id="UP001464891"/>
    </source>
</evidence>
<gene>
    <name evidence="1" type="ORF">NC998_04520</name>
</gene>
<organism evidence="1 2">
    <name type="scientific">Trichocoleus desertorum GB2-A4</name>
    <dbReference type="NCBI Taxonomy" id="2933944"/>
    <lineage>
        <taxon>Bacteria</taxon>
        <taxon>Bacillati</taxon>
        <taxon>Cyanobacteriota</taxon>
        <taxon>Cyanophyceae</taxon>
        <taxon>Leptolyngbyales</taxon>
        <taxon>Trichocoleusaceae</taxon>
        <taxon>Trichocoleus</taxon>
    </lineage>
</organism>
<dbReference type="Pfam" id="PF04134">
    <property type="entry name" value="DCC1-like"/>
    <property type="match status" value="1"/>
</dbReference>
<protein>
    <submittedName>
        <fullName evidence="1">DCC1-like thiol-disulfide oxidoreductase family protein</fullName>
    </submittedName>
</protein>
<dbReference type="Proteomes" id="UP001464891">
    <property type="component" value="Unassembled WGS sequence"/>
</dbReference>
<evidence type="ECO:0000313" key="1">
    <source>
        <dbReference type="EMBL" id="MEP0816354.1"/>
    </source>
</evidence>
<dbReference type="EMBL" id="JAMPKM010000002">
    <property type="protein sequence ID" value="MEP0816354.1"/>
    <property type="molecule type" value="Genomic_DNA"/>
</dbReference>
<comment type="caution">
    <text evidence="1">The sequence shown here is derived from an EMBL/GenBank/DDBJ whole genome shotgun (WGS) entry which is preliminary data.</text>
</comment>
<accession>A0ABV0J3J0</accession>
<sequence>MPYTVIYDGKCNLCVTLVQLLESLDQGDRFQYIPMQDPETLQRWNVTPQDCELGMILIDAEAPERRWQGSDAAEEIGQLFPLGNVFVAAYRALPGLKWSGDRIYEQVRDNRYTLFGQRTAVYHSAYPACDSNACDRYFATPAASANRES</sequence>
<name>A0ABV0J3J0_9CYAN</name>
<keyword evidence="2" id="KW-1185">Reference proteome</keyword>
<reference evidence="1 2" key="1">
    <citation type="submission" date="2022-04" db="EMBL/GenBank/DDBJ databases">
        <title>Positive selection, recombination, and allopatry shape intraspecific diversity of widespread and dominant cyanobacteria.</title>
        <authorList>
            <person name="Wei J."/>
            <person name="Shu W."/>
            <person name="Hu C."/>
        </authorList>
    </citation>
    <scope>NUCLEOTIDE SEQUENCE [LARGE SCALE GENOMIC DNA]</scope>
    <source>
        <strain evidence="1 2">GB2-A4</strain>
    </source>
</reference>
<dbReference type="InterPro" id="IPR007263">
    <property type="entry name" value="DCC1-like"/>
</dbReference>
<dbReference type="RefSeq" id="WP_190433669.1">
    <property type="nucleotide sequence ID" value="NZ_JAMPKM010000002.1"/>
</dbReference>
<proteinExistence type="predicted"/>